<dbReference type="Gene3D" id="3.10.450.50">
    <property type="match status" value="1"/>
</dbReference>
<dbReference type="InterPro" id="IPR032710">
    <property type="entry name" value="NTF2-like_dom_sf"/>
</dbReference>
<evidence type="ECO:0000313" key="4">
    <source>
        <dbReference type="Proteomes" id="UP001152599"/>
    </source>
</evidence>
<keyword evidence="4" id="KW-1185">Reference proteome</keyword>
<dbReference type="InterPro" id="IPR037401">
    <property type="entry name" value="SnoaL-like"/>
</dbReference>
<dbReference type="EMBL" id="JANCMU010000004">
    <property type="protein sequence ID" value="MDG4946309.1"/>
    <property type="molecule type" value="Genomic_DNA"/>
</dbReference>
<dbReference type="AlphaFoldDB" id="A0A9X4MYG8"/>
<dbReference type="SUPFAM" id="SSF54427">
    <property type="entry name" value="NTF2-like"/>
    <property type="match status" value="1"/>
</dbReference>
<feature type="signal peptide" evidence="1">
    <location>
        <begin position="1"/>
        <end position="22"/>
    </location>
</feature>
<evidence type="ECO:0000313" key="3">
    <source>
        <dbReference type="EMBL" id="MDG4946309.1"/>
    </source>
</evidence>
<keyword evidence="1" id="KW-0732">Signal</keyword>
<proteinExistence type="predicted"/>
<feature type="domain" description="SnoaL-like" evidence="2">
    <location>
        <begin position="28"/>
        <end position="140"/>
    </location>
</feature>
<evidence type="ECO:0000256" key="1">
    <source>
        <dbReference type="SAM" id="SignalP"/>
    </source>
</evidence>
<dbReference type="PROSITE" id="PS51257">
    <property type="entry name" value="PROKAR_LIPOPROTEIN"/>
    <property type="match status" value="1"/>
</dbReference>
<dbReference type="Pfam" id="PF13474">
    <property type="entry name" value="SnoaL_3"/>
    <property type="match status" value="1"/>
</dbReference>
<gene>
    <name evidence="3" type="ORF">NMK71_07780</name>
</gene>
<organism evidence="3 4">
    <name type="scientific">Profundicola chukchiensis</name>
    <dbReference type="NCBI Taxonomy" id="2961959"/>
    <lineage>
        <taxon>Bacteria</taxon>
        <taxon>Pseudomonadati</taxon>
        <taxon>Bacteroidota</taxon>
        <taxon>Flavobacteriia</taxon>
        <taxon>Flavobacteriales</taxon>
        <taxon>Weeksellaceae</taxon>
        <taxon>Profundicola</taxon>
    </lineage>
</organism>
<reference evidence="3" key="1">
    <citation type="submission" date="2022-07" db="EMBL/GenBank/DDBJ databases">
        <title>Description and genome-wide analysis of Profundicola chukchiensis gen. nov., sp. nov., marine bacteria isolated from bottom sediments of the Chukchi Sea.</title>
        <authorList>
            <person name="Romanenko L."/>
            <person name="Otstavnykh N."/>
            <person name="Kurilenko V."/>
            <person name="Eremeev V."/>
            <person name="Velansky P."/>
            <person name="Mikhailov V."/>
            <person name="Isaeva M."/>
        </authorList>
    </citation>
    <scope>NUCLEOTIDE SEQUENCE</scope>
    <source>
        <strain evidence="3">KMM 9713</strain>
    </source>
</reference>
<feature type="chain" id="PRO_5040753438" evidence="1">
    <location>
        <begin position="23"/>
        <end position="155"/>
    </location>
</feature>
<name>A0A9X4MYG8_9FLAO</name>
<dbReference type="RefSeq" id="WP_304417234.1">
    <property type="nucleotide sequence ID" value="NZ_JANAIE010000005.1"/>
</dbReference>
<accession>A0A9X4MYG8</accession>
<dbReference type="Proteomes" id="UP001152599">
    <property type="component" value="Unassembled WGS sequence"/>
</dbReference>
<sequence length="155" mass="17657">MQKIYILLISVLITSCASIPQAQEKEQIDKVLNEWHHAAAVADEDAFFGAFAEDGIYIGTDATEHWTAKELQEWSVKAFAKESAWAFESYNRHIFFSKDGKTAWFDELLNTWMGTCRGSGVLEKVDGDWKIAHYHLAVAVPNQKINDYLDLLKED</sequence>
<protein>
    <submittedName>
        <fullName evidence="3">Nuclear transport factor 2 family protein</fullName>
    </submittedName>
</protein>
<comment type="caution">
    <text evidence="3">The sequence shown here is derived from an EMBL/GenBank/DDBJ whole genome shotgun (WGS) entry which is preliminary data.</text>
</comment>
<evidence type="ECO:0000259" key="2">
    <source>
        <dbReference type="Pfam" id="PF13474"/>
    </source>
</evidence>